<dbReference type="Proteomes" id="UP000044841">
    <property type="component" value="Unassembled WGS sequence"/>
</dbReference>
<dbReference type="InterPro" id="IPR036673">
    <property type="entry name" value="Cyanovirin-N_sf"/>
</dbReference>
<protein>
    <recommendedName>
        <fullName evidence="1">Cyanovirin-N domain-containing protein</fullName>
    </recommendedName>
</protein>
<evidence type="ECO:0000313" key="3">
    <source>
        <dbReference type="Proteomes" id="UP000044841"/>
    </source>
</evidence>
<dbReference type="InterPro" id="IPR011058">
    <property type="entry name" value="Cyanovirin-N"/>
</dbReference>
<evidence type="ECO:0000313" key="2">
    <source>
        <dbReference type="EMBL" id="CUA72601.1"/>
    </source>
</evidence>
<keyword evidence="3" id="KW-1185">Reference proteome</keyword>
<sequence length="249" mass="26472">MAFSATAQTGSIKLSDSHTLTARFLHNGEWRESYLDLNDHIGNIDGKFAWDGRGYSHTATNISLLILSDPSRVYLYATLKRKDASYEEAGIDLNEGVANVNGQLKYKSVSKSHPPPPRASALVDHILPSYEQNNTLELSSSQAKGTVTNLPPHNPLCTAFAAMFTEPNGRQLCFTACPIIAVPTFSAEVALGYGATCEAAGVHSFGGSVSKTKISLYLDNGVRIVGDVVSGGPETEVAIAGSGHWAVSS</sequence>
<proteinExistence type="predicted"/>
<name>A0A0K6G262_9AGAM</name>
<gene>
    <name evidence="2" type="ORF">RSOLAG22IIIB_10164</name>
</gene>
<dbReference type="PANTHER" id="PTHR42076:SF1">
    <property type="entry name" value="CYANOVIRIN-N DOMAIN-CONTAINING PROTEIN"/>
    <property type="match status" value="1"/>
</dbReference>
<dbReference type="EMBL" id="CYGV01001296">
    <property type="protein sequence ID" value="CUA72601.1"/>
    <property type="molecule type" value="Genomic_DNA"/>
</dbReference>
<evidence type="ECO:0000259" key="1">
    <source>
        <dbReference type="SMART" id="SM01111"/>
    </source>
</evidence>
<dbReference type="PANTHER" id="PTHR42076">
    <property type="entry name" value="CYANOVIRIN-N HOMOLOG"/>
    <property type="match status" value="1"/>
</dbReference>
<feature type="domain" description="Cyanovirin-N" evidence="1">
    <location>
        <begin position="2"/>
        <end position="106"/>
    </location>
</feature>
<accession>A0A0K6G262</accession>
<dbReference type="SUPFAM" id="SSF51322">
    <property type="entry name" value="Cyanovirin-N"/>
    <property type="match status" value="1"/>
</dbReference>
<dbReference type="SMART" id="SM01111">
    <property type="entry name" value="CVNH"/>
    <property type="match status" value="1"/>
</dbReference>
<reference evidence="2 3" key="1">
    <citation type="submission" date="2015-07" db="EMBL/GenBank/DDBJ databases">
        <authorList>
            <person name="Noorani M."/>
        </authorList>
    </citation>
    <scope>NUCLEOTIDE SEQUENCE [LARGE SCALE GENOMIC DNA]</scope>
    <source>
        <strain evidence="2">BBA 69670</strain>
    </source>
</reference>
<dbReference type="Pfam" id="PF08881">
    <property type="entry name" value="CVNH"/>
    <property type="match status" value="1"/>
</dbReference>
<dbReference type="AlphaFoldDB" id="A0A0K6G262"/>
<organism evidence="2 3">
    <name type="scientific">Rhizoctonia solani</name>
    <dbReference type="NCBI Taxonomy" id="456999"/>
    <lineage>
        <taxon>Eukaryota</taxon>
        <taxon>Fungi</taxon>
        <taxon>Dikarya</taxon>
        <taxon>Basidiomycota</taxon>
        <taxon>Agaricomycotina</taxon>
        <taxon>Agaricomycetes</taxon>
        <taxon>Cantharellales</taxon>
        <taxon>Ceratobasidiaceae</taxon>
        <taxon>Rhizoctonia</taxon>
    </lineage>
</organism>
<dbReference type="Gene3D" id="2.30.60.10">
    <property type="entry name" value="Cyanovirin-N"/>
    <property type="match status" value="1"/>
</dbReference>